<dbReference type="EMBL" id="JAUSQU010000001">
    <property type="protein sequence ID" value="MDP9849281.1"/>
    <property type="molecule type" value="Genomic_DNA"/>
</dbReference>
<dbReference type="Proteomes" id="UP001225356">
    <property type="component" value="Unassembled WGS sequence"/>
</dbReference>
<reference evidence="1 2" key="1">
    <citation type="submission" date="2023-07" db="EMBL/GenBank/DDBJ databases">
        <title>Sequencing the genomes of 1000 actinobacteria strains.</title>
        <authorList>
            <person name="Klenk H.-P."/>
        </authorList>
    </citation>
    <scope>NUCLEOTIDE SEQUENCE [LARGE SCALE GENOMIC DNA]</scope>
    <source>
        <strain evidence="1 2">DSM 46740</strain>
    </source>
</reference>
<evidence type="ECO:0000313" key="2">
    <source>
        <dbReference type="Proteomes" id="UP001225356"/>
    </source>
</evidence>
<evidence type="ECO:0000313" key="1">
    <source>
        <dbReference type="EMBL" id="MDP9849281.1"/>
    </source>
</evidence>
<proteinExistence type="predicted"/>
<keyword evidence="2" id="KW-1185">Reference proteome</keyword>
<gene>
    <name evidence="1" type="ORF">J2853_008492</name>
</gene>
<dbReference type="RefSeq" id="WP_307567054.1">
    <property type="nucleotide sequence ID" value="NZ_JAUSQU010000001.1"/>
</dbReference>
<name>A0ABT9QRA3_9ACTN</name>
<comment type="caution">
    <text evidence="1">The sequence shown here is derived from an EMBL/GenBank/DDBJ whole genome shotgun (WGS) entry which is preliminary data.</text>
</comment>
<accession>A0ABT9QRA3</accession>
<organism evidence="1 2">
    <name type="scientific">Streptosporangium lutulentum</name>
    <dbReference type="NCBI Taxonomy" id="1461250"/>
    <lineage>
        <taxon>Bacteria</taxon>
        <taxon>Bacillati</taxon>
        <taxon>Actinomycetota</taxon>
        <taxon>Actinomycetes</taxon>
        <taxon>Streptosporangiales</taxon>
        <taxon>Streptosporangiaceae</taxon>
        <taxon>Streptosporangium</taxon>
    </lineage>
</organism>
<sequence>MPERWADDELLAELAAALHASDVVPRGFAEVGKAAFAWRNIDDELAELIFDSDLHDDLAAPLTRAEPAPLRALTFVAPELTIELEVTEETLVGQLVPYQSIEVSVRVLSGQDITVTTDEVGCFTIRPIPASLFYLHCRTADGTSVSTSWITL</sequence>
<evidence type="ECO:0008006" key="3">
    <source>
        <dbReference type="Google" id="ProtNLM"/>
    </source>
</evidence>
<protein>
    <recommendedName>
        <fullName evidence="3">Carboxypeptidase regulatory-like domain-containing protein</fullName>
    </recommendedName>
</protein>